<protein>
    <submittedName>
        <fullName evidence="2">Uncharacterized protein</fullName>
    </submittedName>
</protein>
<gene>
    <name evidence="2" type="ORF">E2562_037145</name>
</gene>
<feature type="compositionally biased region" description="Low complexity" evidence="1">
    <location>
        <begin position="107"/>
        <end position="119"/>
    </location>
</feature>
<name>A0A6G1CW16_9ORYZ</name>
<proteinExistence type="predicted"/>
<dbReference type="Proteomes" id="UP000479710">
    <property type="component" value="Unassembled WGS sequence"/>
</dbReference>
<dbReference type="EMBL" id="SPHZ02000008">
    <property type="protein sequence ID" value="KAF0904785.1"/>
    <property type="molecule type" value="Genomic_DNA"/>
</dbReference>
<feature type="region of interest" description="Disordered" evidence="1">
    <location>
        <begin position="102"/>
        <end position="129"/>
    </location>
</feature>
<feature type="compositionally biased region" description="Basic residues" evidence="1">
    <location>
        <begin position="29"/>
        <end position="48"/>
    </location>
</feature>
<evidence type="ECO:0000256" key="1">
    <source>
        <dbReference type="SAM" id="MobiDB-lite"/>
    </source>
</evidence>
<comment type="caution">
    <text evidence="2">The sequence shown here is derived from an EMBL/GenBank/DDBJ whole genome shotgun (WGS) entry which is preliminary data.</text>
</comment>
<feature type="region of interest" description="Disordered" evidence="1">
    <location>
        <begin position="23"/>
        <end position="65"/>
    </location>
</feature>
<sequence>MLSPDLYLLSPGPSVAASISLLGAAPSPKPRRSRPCRRRAPAPFHHRPSREGLEPLSASSFSPAQVSQSPTGAFILPLLPVGCHRRRYLHLRPEPRLPLHPASVPFPTAGGSASTSSSPWTPLARVSLA</sequence>
<accession>A0A6G1CW16</accession>
<reference evidence="2 3" key="1">
    <citation type="submission" date="2019-11" db="EMBL/GenBank/DDBJ databases">
        <title>Whole genome sequence of Oryza granulata.</title>
        <authorList>
            <person name="Li W."/>
        </authorList>
    </citation>
    <scope>NUCLEOTIDE SEQUENCE [LARGE SCALE GENOMIC DNA]</scope>
    <source>
        <strain evidence="3">cv. Menghai</strain>
        <tissue evidence="2">Leaf</tissue>
    </source>
</reference>
<evidence type="ECO:0000313" key="3">
    <source>
        <dbReference type="Proteomes" id="UP000479710"/>
    </source>
</evidence>
<keyword evidence="3" id="KW-1185">Reference proteome</keyword>
<evidence type="ECO:0000313" key="2">
    <source>
        <dbReference type="EMBL" id="KAF0904785.1"/>
    </source>
</evidence>
<organism evidence="2 3">
    <name type="scientific">Oryza meyeriana var. granulata</name>
    <dbReference type="NCBI Taxonomy" id="110450"/>
    <lineage>
        <taxon>Eukaryota</taxon>
        <taxon>Viridiplantae</taxon>
        <taxon>Streptophyta</taxon>
        <taxon>Embryophyta</taxon>
        <taxon>Tracheophyta</taxon>
        <taxon>Spermatophyta</taxon>
        <taxon>Magnoliopsida</taxon>
        <taxon>Liliopsida</taxon>
        <taxon>Poales</taxon>
        <taxon>Poaceae</taxon>
        <taxon>BOP clade</taxon>
        <taxon>Oryzoideae</taxon>
        <taxon>Oryzeae</taxon>
        <taxon>Oryzinae</taxon>
        <taxon>Oryza</taxon>
        <taxon>Oryza meyeriana</taxon>
    </lineage>
</organism>
<dbReference type="AlphaFoldDB" id="A0A6G1CW16"/>